<dbReference type="Proteomes" id="UP001500866">
    <property type="component" value="Unassembled WGS sequence"/>
</dbReference>
<dbReference type="InterPro" id="IPR003462">
    <property type="entry name" value="ODC_Mu_crystall"/>
</dbReference>
<dbReference type="Gene3D" id="3.30.1780.10">
    <property type="entry name" value="ornithine cyclodeaminase, domain 1"/>
    <property type="match status" value="1"/>
</dbReference>
<comment type="caution">
    <text evidence="1">The sequence shown here is derived from an EMBL/GenBank/DDBJ whole genome shotgun (WGS) entry which is preliminary data.</text>
</comment>
<dbReference type="InterPro" id="IPR036291">
    <property type="entry name" value="NAD(P)-bd_dom_sf"/>
</dbReference>
<name>A0ABN1FHH9_9BACI</name>
<reference evidence="1 2" key="1">
    <citation type="journal article" date="2019" name="Int. J. Syst. Evol. Microbiol.">
        <title>The Global Catalogue of Microorganisms (GCM) 10K type strain sequencing project: providing services to taxonomists for standard genome sequencing and annotation.</title>
        <authorList>
            <consortium name="The Broad Institute Genomics Platform"/>
            <consortium name="The Broad Institute Genome Sequencing Center for Infectious Disease"/>
            <person name="Wu L."/>
            <person name="Ma J."/>
        </authorList>
    </citation>
    <scope>NUCLEOTIDE SEQUENCE [LARGE SCALE GENOMIC DNA]</scope>
    <source>
        <strain evidence="1 2">JCM 15395</strain>
    </source>
</reference>
<dbReference type="RefSeq" id="WP_343809752.1">
    <property type="nucleotide sequence ID" value="NZ_BAAADS010000001.1"/>
</dbReference>
<dbReference type="PIRSF" id="PIRSF001439">
    <property type="entry name" value="CryM"/>
    <property type="match status" value="1"/>
</dbReference>
<dbReference type="PANTHER" id="PTHR13812">
    <property type="entry name" value="KETIMINE REDUCTASE MU-CRYSTALLIN"/>
    <property type="match status" value="1"/>
</dbReference>
<gene>
    <name evidence="1" type="ORF">GCM10009001_03630</name>
</gene>
<sequence length="320" mass="34984">MLYLHEQNIRDAVSMKDMINAIDQSYEIYQSKQFTMPTRMQVTDDDNTLLLMPCITDDVIATKLVSSFPNNTTSPVLHGLVILNSQENGEIKALMDGSFITGFRTGAIGGSAVRHLARKDVSSIAVIGTGVQGLYQAIAACTERKVTDIYVFNRTAEKIPAYKHSLQQWIGHEIHIHTMDSAAAAIDKADVIITATTSKTPVLPDDKNLLKKKLIIGVGSFQPAMREFPRSLYQLADDIFIDTEDAITESGDISTPLAENWISGSSVKTMAHLITSNASIASQHDKTIVFKSTGMALFDTVTANLIYQRAIEKGIGTSLT</sequence>
<accession>A0ABN1FHH9</accession>
<dbReference type="Pfam" id="PF02423">
    <property type="entry name" value="OCD_Mu_crystall"/>
    <property type="match status" value="1"/>
</dbReference>
<dbReference type="PANTHER" id="PTHR13812:SF19">
    <property type="entry name" value="KETIMINE REDUCTASE MU-CRYSTALLIN"/>
    <property type="match status" value="1"/>
</dbReference>
<evidence type="ECO:0000313" key="2">
    <source>
        <dbReference type="Proteomes" id="UP001500866"/>
    </source>
</evidence>
<proteinExistence type="predicted"/>
<dbReference type="SUPFAM" id="SSF51735">
    <property type="entry name" value="NAD(P)-binding Rossmann-fold domains"/>
    <property type="match status" value="1"/>
</dbReference>
<dbReference type="InterPro" id="IPR023401">
    <property type="entry name" value="ODC_N"/>
</dbReference>
<evidence type="ECO:0000313" key="1">
    <source>
        <dbReference type="EMBL" id="GAA0590894.1"/>
    </source>
</evidence>
<dbReference type="EMBL" id="BAAADS010000001">
    <property type="protein sequence ID" value="GAA0590894.1"/>
    <property type="molecule type" value="Genomic_DNA"/>
</dbReference>
<organism evidence="1 2">
    <name type="scientific">Virgibacillus siamensis</name>
    <dbReference type="NCBI Taxonomy" id="480071"/>
    <lineage>
        <taxon>Bacteria</taxon>
        <taxon>Bacillati</taxon>
        <taxon>Bacillota</taxon>
        <taxon>Bacilli</taxon>
        <taxon>Bacillales</taxon>
        <taxon>Bacillaceae</taxon>
        <taxon>Virgibacillus</taxon>
    </lineage>
</organism>
<keyword evidence="2" id="KW-1185">Reference proteome</keyword>
<dbReference type="Gene3D" id="3.40.50.720">
    <property type="entry name" value="NAD(P)-binding Rossmann-like Domain"/>
    <property type="match status" value="1"/>
</dbReference>
<protein>
    <submittedName>
        <fullName evidence="1">Ornithine cyclodeaminase family protein</fullName>
    </submittedName>
</protein>